<gene>
    <name evidence="2" type="ORF">MI149_28740</name>
</gene>
<reference evidence="2" key="1">
    <citation type="submission" date="2022-08" db="EMBL/GenBank/DDBJ databases">
        <title>Whole genome sequencing of non-tuberculosis mycobacteria type-strains.</title>
        <authorList>
            <person name="Igarashi Y."/>
            <person name="Osugi A."/>
            <person name="Mitarai S."/>
        </authorList>
    </citation>
    <scope>NUCLEOTIDE SEQUENCE</scope>
    <source>
        <strain evidence="2">JCM 16369</strain>
    </source>
</reference>
<feature type="domain" description="DUF4440" evidence="1">
    <location>
        <begin position="8"/>
        <end position="111"/>
    </location>
</feature>
<dbReference type="RefSeq" id="WP_240178067.1">
    <property type="nucleotide sequence ID" value="NZ_CP092362.2"/>
</dbReference>
<accession>A0ABY3TN09</accession>
<dbReference type="InterPro" id="IPR027843">
    <property type="entry name" value="DUF4440"/>
</dbReference>
<evidence type="ECO:0000313" key="2">
    <source>
        <dbReference type="EMBL" id="ULN41498.1"/>
    </source>
</evidence>
<dbReference type="EMBL" id="CP092362">
    <property type="protein sequence ID" value="ULN41498.1"/>
    <property type="molecule type" value="Genomic_DNA"/>
</dbReference>
<evidence type="ECO:0000259" key="1">
    <source>
        <dbReference type="Pfam" id="PF14534"/>
    </source>
</evidence>
<dbReference type="InterPro" id="IPR032710">
    <property type="entry name" value="NTF2-like_dom_sf"/>
</dbReference>
<sequence>MPDIERLLRSVLDQWRAGIDKHDPQAVAELFTGDAIFQGLRPYSVGPRGVFDYYDSQPTGMTVDFSVLESRRLGDDAVLGYIAATFAFPTGETKDLRLGVVIVRVDGVWRIAYYQAGQAPD</sequence>
<dbReference type="Pfam" id="PF14534">
    <property type="entry name" value="DUF4440"/>
    <property type="match status" value="1"/>
</dbReference>
<dbReference type="Proteomes" id="UP001055337">
    <property type="component" value="Chromosome"/>
</dbReference>
<dbReference type="NCBIfam" id="TIGR02246">
    <property type="entry name" value="SgcJ/EcaC family oxidoreductase"/>
    <property type="match status" value="1"/>
</dbReference>
<dbReference type="InterPro" id="IPR011944">
    <property type="entry name" value="Steroid_delta5-4_isomerase"/>
</dbReference>
<organism evidence="2 3">
    <name type="scientific">Mycolicibacterium crocinum</name>
    <dbReference type="NCBI Taxonomy" id="388459"/>
    <lineage>
        <taxon>Bacteria</taxon>
        <taxon>Bacillati</taxon>
        <taxon>Actinomycetota</taxon>
        <taxon>Actinomycetes</taxon>
        <taxon>Mycobacteriales</taxon>
        <taxon>Mycobacteriaceae</taxon>
        <taxon>Mycolicibacterium</taxon>
    </lineage>
</organism>
<proteinExistence type="predicted"/>
<protein>
    <submittedName>
        <fullName evidence="2">SgcJ/EcaC family oxidoreductase</fullName>
    </submittedName>
</protein>
<dbReference type="Gene3D" id="3.10.450.50">
    <property type="match status" value="1"/>
</dbReference>
<name>A0ABY3TN09_9MYCO</name>
<dbReference type="SUPFAM" id="SSF54427">
    <property type="entry name" value="NTF2-like"/>
    <property type="match status" value="1"/>
</dbReference>
<evidence type="ECO:0000313" key="3">
    <source>
        <dbReference type="Proteomes" id="UP001055337"/>
    </source>
</evidence>
<keyword evidence="3" id="KW-1185">Reference proteome</keyword>